<proteinExistence type="inferred from homology"/>
<dbReference type="EMBL" id="JBHUEM010000039">
    <property type="protein sequence ID" value="MFD1738184.1"/>
    <property type="molecule type" value="Genomic_DNA"/>
</dbReference>
<evidence type="ECO:0000313" key="9">
    <source>
        <dbReference type="Proteomes" id="UP001597214"/>
    </source>
</evidence>
<feature type="region of interest" description="Disordered" evidence="5">
    <location>
        <begin position="27"/>
        <end position="53"/>
    </location>
</feature>
<dbReference type="SUPFAM" id="SSF53850">
    <property type="entry name" value="Periplasmic binding protein-like II"/>
    <property type="match status" value="1"/>
</dbReference>
<dbReference type="CDD" id="cd08504">
    <property type="entry name" value="PBP2_OppA"/>
    <property type="match status" value="1"/>
</dbReference>
<name>A0ABW4LSM9_9BACI</name>
<comment type="similarity">
    <text evidence="2">Belongs to the bacterial solute-binding protein 5 family.</text>
</comment>
<keyword evidence="3" id="KW-0813">Transport</keyword>
<sequence>MRKSKWMMLLVLSLVLSLFLAACGGGDKEEATQGTDGKDSGKDTTKQQEETPAAPQVLNVLEGAEIPTMDSVQGTDAVAFNVMNQVFEGLYRLGENNQPVPGMAESHTVSDDGLVYTFKLRDAQWSNGTPVTAKDFVYSWQKAVDPASASQYAFILGDVKNANKINAGEITDLNELGVKALDDKTLEVTLEQPVPYFLSLTTFATFLPQNQEFRESQGENYGLEVENLIYNGPFTLTEWKHEEGWVMTKNPNYWEADVVKLETINVKVVKDTATAVSLYETGQIDRVGLSAEFVDKYKGDPNFSTLGEPVLFYFKFNQSRGGALANVDVRKALSMAIDKQGLVDVILNNGSQVANFAVPADFVTHPETGEDFRAKHGDFNTYDVAKAQEHWQAGLAALGTDSVELEILGGDTETAVKMQEYFKNQLETNLSGLKINLLNVPFKQRLELDEKMEYDLQFAGWGPDYLDAMTFADLWVTDGGHNMMGYSNPAYDKLIQDAKTTLSGDPVARFEAMQEAERILLEEDAALSPLYQRGSARLIQPYIKNVLEHSFGPDFSYKWASIEK</sequence>
<organism evidence="8 9">
    <name type="scientific">Bacillus salitolerans</name>
    <dbReference type="NCBI Taxonomy" id="1437434"/>
    <lineage>
        <taxon>Bacteria</taxon>
        <taxon>Bacillati</taxon>
        <taxon>Bacillota</taxon>
        <taxon>Bacilli</taxon>
        <taxon>Bacillales</taxon>
        <taxon>Bacillaceae</taxon>
        <taxon>Bacillus</taxon>
    </lineage>
</organism>
<keyword evidence="9" id="KW-1185">Reference proteome</keyword>
<dbReference type="Gene3D" id="3.90.76.10">
    <property type="entry name" value="Dipeptide-binding Protein, Domain 1"/>
    <property type="match status" value="1"/>
</dbReference>
<evidence type="ECO:0000256" key="2">
    <source>
        <dbReference type="ARBA" id="ARBA00005695"/>
    </source>
</evidence>
<dbReference type="Proteomes" id="UP001597214">
    <property type="component" value="Unassembled WGS sequence"/>
</dbReference>
<dbReference type="Pfam" id="PF00496">
    <property type="entry name" value="SBP_bac_5"/>
    <property type="match status" value="1"/>
</dbReference>
<comment type="caution">
    <text evidence="8">The sequence shown here is derived from an EMBL/GenBank/DDBJ whole genome shotgun (WGS) entry which is preliminary data.</text>
</comment>
<dbReference type="InterPro" id="IPR039424">
    <property type="entry name" value="SBP_5"/>
</dbReference>
<comment type="subcellular location">
    <subcellularLocation>
        <location evidence="1">Cell envelope</location>
    </subcellularLocation>
</comment>
<protein>
    <submittedName>
        <fullName evidence="8">Peptide ABC transporter substrate-binding protein</fullName>
    </submittedName>
</protein>
<evidence type="ECO:0000256" key="5">
    <source>
        <dbReference type="SAM" id="MobiDB-lite"/>
    </source>
</evidence>
<evidence type="ECO:0000256" key="6">
    <source>
        <dbReference type="SAM" id="SignalP"/>
    </source>
</evidence>
<feature type="compositionally biased region" description="Basic and acidic residues" evidence="5">
    <location>
        <begin position="27"/>
        <end position="49"/>
    </location>
</feature>
<evidence type="ECO:0000256" key="1">
    <source>
        <dbReference type="ARBA" id="ARBA00004196"/>
    </source>
</evidence>
<gene>
    <name evidence="8" type="ORF">ACFSCX_16780</name>
</gene>
<reference evidence="9" key="1">
    <citation type="journal article" date="2019" name="Int. J. Syst. Evol. Microbiol.">
        <title>The Global Catalogue of Microorganisms (GCM) 10K type strain sequencing project: providing services to taxonomists for standard genome sequencing and annotation.</title>
        <authorList>
            <consortium name="The Broad Institute Genomics Platform"/>
            <consortium name="The Broad Institute Genome Sequencing Center for Infectious Disease"/>
            <person name="Wu L."/>
            <person name="Ma J."/>
        </authorList>
    </citation>
    <scope>NUCLEOTIDE SEQUENCE [LARGE SCALE GENOMIC DNA]</scope>
    <source>
        <strain evidence="9">CCUG 49339</strain>
    </source>
</reference>
<evidence type="ECO:0000256" key="3">
    <source>
        <dbReference type="ARBA" id="ARBA00022448"/>
    </source>
</evidence>
<dbReference type="PROSITE" id="PS51257">
    <property type="entry name" value="PROKAR_LIPOPROTEIN"/>
    <property type="match status" value="1"/>
</dbReference>
<dbReference type="RefSeq" id="WP_377929398.1">
    <property type="nucleotide sequence ID" value="NZ_JBHUEM010000039.1"/>
</dbReference>
<dbReference type="InterPro" id="IPR030678">
    <property type="entry name" value="Peptide/Ni-bd"/>
</dbReference>
<accession>A0ABW4LSM9</accession>
<evidence type="ECO:0000256" key="4">
    <source>
        <dbReference type="ARBA" id="ARBA00022729"/>
    </source>
</evidence>
<dbReference type="Gene3D" id="3.40.190.10">
    <property type="entry name" value="Periplasmic binding protein-like II"/>
    <property type="match status" value="1"/>
</dbReference>
<dbReference type="InterPro" id="IPR000914">
    <property type="entry name" value="SBP_5_dom"/>
</dbReference>
<dbReference type="PANTHER" id="PTHR30290">
    <property type="entry name" value="PERIPLASMIC BINDING COMPONENT OF ABC TRANSPORTER"/>
    <property type="match status" value="1"/>
</dbReference>
<dbReference type="Gene3D" id="3.10.105.10">
    <property type="entry name" value="Dipeptide-binding Protein, Domain 3"/>
    <property type="match status" value="1"/>
</dbReference>
<keyword evidence="4 6" id="KW-0732">Signal</keyword>
<evidence type="ECO:0000259" key="7">
    <source>
        <dbReference type="Pfam" id="PF00496"/>
    </source>
</evidence>
<feature type="domain" description="Solute-binding protein family 5" evidence="7">
    <location>
        <begin position="98"/>
        <end position="480"/>
    </location>
</feature>
<feature type="chain" id="PRO_5045182767" evidence="6">
    <location>
        <begin position="25"/>
        <end position="564"/>
    </location>
</feature>
<evidence type="ECO:0000313" key="8">
    <source>
        <dbReference type="EMBL" id="MFD1738184.1"/>
    </source>
</evidence>
<feature type="signal peptide" evidence="6">
    <location>
        <begin position="1"/>
        <end position="24"/>
    </location>
</feature>
<dbReference type="PANTHER" id="PTHR30290:SF10">
    <property type="entry name" value="PERIPLASMIC OLIGOPEPTIDE-BINDING PROTEIN-RELATED"/>
    <property type="match status" value="1"/>
</dbReference>
<dbReference type="PIRSF" id="PIRSF002741">
    <property type="entry name" value="MppA"/>
    <property type="match status" value="1"/>
</dbReference>